<dbReference type="InterPro" id="IPR010920">
    <property type="entry name" value="LSM_dom_sf"/>
</dbReference>
<organism evidence="9">
    <name type="scientific">hydrothermal vent metagenome</name>
    <dbReference type="NCBI Taxonomy" id="652676"/>
    <lineage>
        <taxon>unclassified sequences</taxon>
        <taxon>metagenomes</taxon>
        <taxon>ecological metagenomes</taxon>
    </lineage>
</organism>
<dbReference type="SUPFAM" id="SSF82689">
    <property type="entry name" value="Mechanosensitive channel protein MscS (YggB), C-terminal domain"/>
    <property type="match status" value="1"/>
</dbReference>
<dbReference type="InterPro" id="IPR006685">
    <property type="entry name" value="MscS_channel_2nd"/>
</dbReference>
<accession>A0A3B1DRC2</accession>
<comment type="subcellular location">
    <subcellularLocation>
        <location evidence="1">Cell membrane</location>
        <topology evidence="1">Multi-pass membrane protein</topology>
    </subcellularLocation>
</comment>
<keyword evidence="3 7" id="KW-0812">Transmembrane</keyword>
<keyword evidence="4 7" id="KW-1133">Transmembrane helix</keyword>
<protein>
    <submittedName>
        <fullName evidence="9">MscS family mechanosensitive ion channel</fullName>
    </submittedName>
</protein>
<keyword evidence="2" id="KW-1003">Cell membrane</keyword>
<keyword evidence="5 7" id="KW-0472">Membrane</keyword>
<evidence type="ECO:0000256" key="5">
    <source>
        <dbReference type="ARBA" id="ARBA00023136"/>
    </source>
</evidence>
<feature type="domain" description="Mechanosensitive ion channel MscS" evidence="8">
    <location>
        <begin position="319"/>
        <end position="399"/>
    </location>
</feature>
<dbReference type="SUPFAM" id="SSF50182">
    <property type="entry name" value="Sm-like ribonucleoproteins"/>
    <property type="match status" value="1"/>
</dbReference>
<gene>
    <name evidence="9" type="ORF">MNB_ARC-1_879</name>
</gene>
<dbReference type="GO" id="GO:0055085">
    <property type="term" value="P:transmembrane transport"/>
    <property type="evidence" value="ECO:0007669"/>
    <property type="project" value="InterPro"/>
</dbReference>
<dbReference type="AlphaFoldDB" id="A0A3B1DRC2"/>
<dbReference type="Pfam" id="PF00924">
    <property type="entry name" value="MS_channel_2nd"/>
    <property type="match status" value="1"/>
</dbReference>
<feature type="transmembrane region" description="Helical" evidence="7">
    <location>
        <begin position="277"/>
        <end position="295"/>
    </location>
</feature>
<proteinExistence type="predicted"/>
<reference evidence="9" key="1">
    <citation type="submission" date="2018-10" db="EMBL/GenBank/DDBJ databases">
        <authorList>
            <person name="Aoki K."/>
        </authorList>
    </citation>
    <scope>NUCLEOTIDE SEQUENCE</scope>
</reference>
<evidence type="ECO:0000256" key="1">
    <source>
        <dbReference type="ARBA" id="ARBA00004651"/>
    </source>
</evidence>
<dbReference type="PANTHER" id="PTHR30566">
    <property type="entry name" value="YNAI-RELATED MECHANOSENSITIVE ION CHANNEL"/>
    <property type="match status" value="1"/>
</dbReference>
<name>A0A3B1DRC2_9ZZZZ</name>
<evidence type="ECO:0000256" key="7">
    <source>
        <dbReference type="SAM" id="Phobius"/>
    </source>
</evidence>
<feature type="coiled-coil region" evidence="6">
    <location>
        <begin position="147"/>
        <end position="207"/>
    </location>
</feature>
<evidence type="ECO:0000256" key="4">
    <source>
        <dbReference type="ARBA" id="ARBA00022989"/>
    </source>
</evidence>
<dbReference type="GO" id="GO:0005886">
    <property type="term" value="C:plasma membrane"/>
    <property type="evidence" value="ECO:0007669"/>
    <property type="project" value="UniProtKB-SubCell"/>
</dbReference>
<dbReference type="InterPro" id="IPR023408">
    <property type="entry name" value="MscS_beta-dom_sf"/>
</dbReference>
<dbReference type="EMBL" id="UOYO01000002">
    <property type="protein sequence ID" value="VAY86220.1"/>
    <property type="molecule type" value="Genomic_DNA"/>
</dbReference>
<feature type="transmembrane region" description="Helical" evidence="7">
    <location>
        <begin position="239"/>
        <end position="257"/>
    </location>
</feature>
<evidence type="ECO:0000256" key="6">
    <source>
        <dbReference type="SAM" id="Coils"/>
    </source>
</evidence>
<keyword evidence="6" id="KW-0175">Coiled coil</keyword>
<feature type="transmembrane region" description="Helical" evidence="7">
    <location>
        <begin position="301"/>
        <end position="320"/>
    </location>
</feature>
<dbReference type="Gene3D" id="2.30.30.60">
    <property type="match status" value="1"/>
</dbReference>
<sequence>MKLIKYIFILICIFTFIHAEESTDYFLKTNLKEKAMGVLQVKINEINEELKDNIWITRYNNYLTYRKIEKELKIIKKDAKKYGRWKGEKYKELSYQLYNKVKIKENELELISEYKDSPIGKHIKPIRIAKVPLISNPFIIVEAFLYIQKLKENKSLYKDVLNQLNELVDNLNSKLTYLIEFNNIEIHDSTTQQIDKLKQELKDFNMVVDIVSTTGDVYAKKIDQVVQETNENISSEINHIFELLITILLLFIFAVIAKMAMKKYVVDDYKHYTGNKLINFTFIVLTIIIILFSYINNASYLVTFLGFASAGIAIALKDWFMSIFGWISIMLSGSINPGDRIKVQRNGIEVVGDVLDITLLKIAIREDTTLTSYSKNRRTGRIFFIPNNYVFTDMISNYTFDGMRTVWDVVDVNITFDSNHKKAVSLAKAVATNHAKSYTELARKRLQKMRKKYVLRNSNPEPRVFAFAETYGIAISVWFHTNSYATLGLRSVIGMEILDAFKAEDDITIAYPTQTLRVVNSTSQYQAEHLSPQNTTTGLFDTPTK</sequence>
<dbReference type="Gene3D" id="3.30.70.100">
    <property type="match status" value="1"/>
</dbReference>
<evidence type="ECO:0000259" key="8">
    <source>
        <dbReference type="Pfam" id="PF00924"/>
    </source>
</evidence>
<dbReference type="PANTHER" id="PTHR30566:SF5">
    <property type="entry name" value="MECHANOSENSITIVE ION CHANNEL PROTEIN 1, MITOCHONDRIAL-RELATED"/>
    <property type="match status" value="1"/>
</dbReference>
<evidence type="ECO:0000256" key="2">
    <source>
        <dbReference type="ARBA" id="ARBA00022475"/>
    </source>
</evidence>
<evidence type="ECO:0000313" key="9">
    <source>
        <dbReference type="EMBL" id="VAY86220.1"/>
    </source>
</evidence>
<evidence type="ECO:0000256" key="3">
    <source>
        <dbReference type="ARBA" id="ARBA00022692"/>
    </source>
</evidence>
<dbReference type="InterPro" id="IPR011066">
    <property type="entry name" value="MscS_channel_C_sf"/>
</dbReference>